<dbReference type="PANTHER" id="PTHR10039">
    <property type="entry name" value="AMELOGENIN"/>
    <property type="match status" value="1"/>
</dbReference>
<feature type="domain" description="DUF7708" evidence="3">
    <location>
        <begin position="69"/>
        <end position="216"/>
    </location>
</feature>
<dbReference type="STRING" id="1745343.A0A2J6PY32"/>
<dbReference type="Pfam" id="PF24809">
    <property type="entry name" value="DUF7708"/>
    <property type="match status" value="1"/>
</dbReference>
<protein>
    <submittedName>
        <fullName evidence="5">Uncharacterized protein</fullName>
    </submittedName>
</protein>
<dbReference type="Pfam" id="PF22939">
    <property type="entry name" value="WHD_GPIID"/>
    <property type="match status" value="1"/>
</dbReference>
<name>A0A2J6PY32_9HELO</name>
<dbReference type="PANTHER" id="PTHR10039:SF10">
    <property type="entry name" value="NACHT DOMAIN-CONTAINING PROTEIN"/>
    <property type="match status" value="1"/>
</dbReference>
<feature type="domain" description="Nephrocystin 3-like N-terminal" evidence="4">
    <location>
        <begin position="237"/>
        <end position="382"/>
    </location>
</feature>
<dbReference type="Gene3D" id="3.40.50.300">
    <property type="entry name" value="P-loop containing nucleotide triphosphate hydrolases"/>
    <property type="match status" value="1"/>
</dbReference>
<evidence type="ECO:0000259" key="2">
    <source>
        <dbReference type="Pfam" id="PF22939"/>
    </source>
</evidence>
<evidence type="ECO:0000313" key="6">
    <source>
        <dbReference type="Proteomes" id="UP000235672"/>
    </source>
</evidence>
<gene>
    <name evidence="5" type="ORF">NA56DRAFT_576182</name>
</gene>
<proteinExistence type="predicted"/>
<evidence type="ECO:0000259" key="3">
    <source>
        <dbReference type="Pfam" id="PF24809"/>
    </source>
</evidence>
<dbReference type="InterPro" id="IPR027417">
    <property type="entry name" value="P-loop_NTPase"/>
</dbReference>
<feature type="domain" description="GPI inositol-deacylase winged helix" evidence="2">
    <location>
        <begin position="496"/>
        <end position="575"/>
    </location>
</feature>
<feature type="non-terminal residue" evidence="5">
    <location>
        <position position="946"/>
    </location>
</feature>
<dbReference type="InterPro" id="IPR056884">
    <property type="entry name" value="NPHP3-like_N"/>
</dbReference>
<keyword evidence="1" id="KW-0677">Repeat</keyword>
<dbReference type="Proteomes" id="UP000235672">
    <property type="component" value="Unassembled WGS sequence"/>
</dbReference>
<evidence type="ECO:0000259" key="4">
    <source>
        <dbReference type="Pfam" id="PF24883"/>
    </source>
</evidence>
<dbReference type="EMBL" id="KZ613491">
    <property type="protein sequence ID" value="PMD18939.1"/>
    <property type="molecule type" value="Genomic_DNA"/>
</dbReference>
<reference evidence="5 6" key="1">
    <citation type="submission" date="2016-05" db="EMBL/GenBank/DDBJ databases">
        <title>A degradative enzymes factory behind the ericoid mycorrhizal symbiosis.</title>
        <authorList>
            <consortium name="DOE Joint Genome Institute"/>
            <person name="Martino E."/>
            <person name="Morin E."/>
            <person name="Grelet G."/>
            <person name="Kuo A."/>
            <person name="Kohler A."/>
            <person name="Daghino S."/>
            <person name="Barry K."/>
            <person name="Choi C."/>
            <person name="Cichocki N."/>
            <person name="Clum A."/>
            <person name="Copeland A."/>
            <person name="Hainaut M."/>
            <person name="Haridas S."/>
            <person name="Labutti K."/>
            <person name="Lindquist E."/>
            <person name="Lipzen A."/>
            <person name="Khouja H.-R."/>
            <person name="Murat C."/>
            <person name="Ohm R."/>
            <person name="Olson A."/>
            <person name="Spatafora J."/>
            <person name="Veneault-Fourrey C."/>
            <person name="Henrissat B."/>
            <person name="Grigoriev I."/>
            <person name="Martin F."/>
            <person name="Perotto S."/>
        </authorList>
    </citation>
    <scope>NUCLEOTIDE SEQUENCE [LARGE SCALE GENOMIC DNA]</scope>
    <source>
        <strain evidence="5 6">UAMH 7357</strain>
    </source>
</reference>
<organism evidence="5 6">
    <name type="scientific">Hyaloscypha hepaticicola</name>
    <dbReference type="NCBI Taxonomy" id="2082293"/>
    <lineage>
        <taxon>Eukaryota</taxon>
        <taxon>Fungi</taxon>
        <taxon>Dikarya</taxon>
        <taxon>Ascomycota</taxon>
        <taxon>Pezizomycotina</taxon>
        <taxon>Leotiomycetes</taxon>
        <taxon>Helotiales</taxon>
        <taxon>Hyaloscyphaceae</taxon>
        <taxon>Hyaloscypha</taxon>
    </lineage>
</organism>
<dbReference type="OrthoDB" id="7464126at2759"/>
<dbReference type="InterPro" id="IPR056125">
    <property type="entry name" value="DUF7708"/>
</dbReference>
<sequence length="946" mass="108022">MTPVLAESGNLPQLDDAWRIAKQRFLADLDDKERALFDKATLENLFYTSSNDQKDDHNSSKSRSVVQKLQPFISAVQDYGASFDTLSNIAPLYLAPIWGSVRIVLVLARNHGKFYDRITDTFERIGDLLPRFRDYQRIFNGRKHQRLTEALSTTYLDIIIICTEFRGFLRAQRKSVVKRVLQPQTPAINAHIENVLDRFRKHRKSVEKEAEVCHMIEEKESRDLVLRNNALAEAKERAGCGKSVLISSLIDELYTPAVNDYPKHKKVLAYYYCDHTDKRTLNFVNIFSSIAQQLLRQMSQSSEVPDTLLNMVELAYQDNNGPTPNEASSLLLAIIQRLSTVIIFVDGLDETLDKERNLFFTKMGEILSLASVSVIKLFISSREDITQLNSNPNAQTFHVHITTNSISTDIDAFIGSAVKSLINRGRLVISDLNLETEICRALAGGAKGMFLWVKFQLDELCAKLTDASIREVLQNLPRDLGETYCRLLGRVEDAERRAYVQKMFRWIIFARRPLKVDELREAIAFDINDTEWDQAKIPSELLRLIRACGNLILINDETKEVQLAHYTVEQYLLDRENKKRTYFHITKGESNWKLAQICVAYLCFSDFETQIVPYNDATTPKFAPLENAVMNQSLLPMDSTAAAAIRIITKLRGEKRLPSNIEYARHIPIQPPQSAPITLTKKYHLLSYVIDNWLSHSRCFTLEASRESEDTRGRLLFEDLVLEKSLLFQIRPWESVPVRKDLPYLAPLGWAISSSHLPLLETIFAKNTPERYLDFAIRSCWQEGQLRDPNIPQDLLHAWRTYPLDISRNVGDWGTWLYCQLLRAAQDGNLKAIKAFFMDSSNRLWPLERSQLSWIKRLISHLVLEAAISNRGEIVAWLCSIRRISVWLTCAYNSGGRKIPCCNAIEHAALQGYGRIIDFLLQLCPISGSFAGEVLNGGLLSAIVRS</sequence>
<dbReference type="InterPro" id="IPR054471">
    <property type="entry name" value="GPIID_WHD"/>
</dbReference>
<dbReference type="AlphaFoldDB" id="A0A2J6PY32"/>
<keyword evidence="6" id="KW-1185">Reference proteome</keyword>
<evidence type="ECO:0000256" key="1">
    <source>
        <dbReference type="ARBA" id="ARBA00022737"/>
    </source>
</evidence>
<accession>A0A2J6PY32</accession>
<dbReference type="Pfam" id="PF24883">
    <property type="entry name" value="NPHP3_N"/>
    <property type="match status" value="1"/>
</dbReference>
<evidence type="ECO:0000313" key="5">
    <source>
        <dbReference type="EMBL" id="PMD18939.1"/>
    </source>
</evidence>